<evidence type="ECO:0000313" key="4">
    <source>
        <dbReference type="Proteomes" id="UP000198693"/>
    </source>
</evidence>
<dbReference type="Pfam" id="PF09361">
    <property type="entry name" value="Phasin_2"/>
    <property type="match status" value="1"/>
</dbReference>
<keyword evidence="4" id="KW-1185">Reference proteome</keyword>
<gene>
    <name evidence="3" type="ORF">SAMN04487955_105194</name>
</gene>
<feature type="domain" description="Phasin" evidence="2">
    <location>
        <begin position="18"/>
        <end position="110"/>
    </location>
</feature>
<protein>
    <submittedName>
        <fullName evidence="3">Phasin family protein</fullName>
    </submittedName>
</protein>
<organism evidence="3 4">
    <name type="scientific">Halomonas korlensis</name>
    <dbReference type="NCBI Taxonomy" id="463301"/>
    <lineage>
        <taxon>Bacteria</taxon>
        <taxon>Pseudomonadati</taxon>
        <taxon>Pseudomonadota</taxon>
        <taxon>Gammaproteobacteria</taxon>
        <taxon>Oceanospirillales</taxon>
        <taxon>Halomonadaceae</taxon>
        <taxon>Halomonas</taxon>
    </lineage>
</organism>
<dbReference type="Proteomes" id="UP000198693">
    <property type="component" value="Unassembled WGS sequence"/>
</dbReference>
<proteinExistence type="predicted"/>
<accession>A0A1I7HYG1</accession>
<evidence type="ECO:0000313" key="3">
    <source>
        <dbReference type="EMBL" id="SFU65762.1"/>
    </source>
</evidence>
<dbReference type="InterPro" id="IPR018968">
    <property type="entry name" value="Phasin"/>
</dbReference>
<feature type="region of interest" description="Disordered" evidence="1">
    <location>
        <begin position="105"/>
        <end position="149"/>
    </location>
</feature>
<evidence type="ECO:0000256" key="1">
    <source>
        <dbReference type="SAM" id="MobiDB-lite"/>
    </source>
</evidence>
<dbReference type="OrthoDB" id="5796765at2"/>
<reference evidence="4" key="1">
    <citation type="submission" date="2016-10" db="EMBL/GenBank/DDBJ databases">
        <authorList>
            <person name="Varghese N."/>
            <person name="Submissions S."/>
        </authorList>
    </citation>
    <scope>NUCLEOTIDE SEQUENCE [LARGE SCALE GENOMIC DNA]</scope>
    <source>
        <strain evidence="4">CGMCC 1.6981</strain>
    </source>
</reference>
<sequence length="149" mass="16578">MQNFDTKQITGQFESMFFAPARAYAELSVDYTEKLINAQLDAGKAYSDTSLAQLRNLMNVKDAEGLREYMEGQQQVAKDLTERLKGDAEKVVALQQDFVKDSQKLTEENVKQSQKLAEENVKKTQKAAESNAKQATDSTETSAKTAKSA</sequence>
<feature type="compositionally biased region" description="Polar residues" evidence="1">
    <location>
        <begin position="127"/>
        <end position="149"/>
    </location>
</feature>
<dbReference type="STRING" id="463301.SAMN04487955_105194"/>
<evidence type="ECO:0000259" key="2">
    <source>
        <dbReference type="Pfam" id="PF09361"/>
    </source>
</evidence>
<dbReference type="AlphaFoldDB" id="A0A1I7HYG1"/>
<feature type="compositionally biased region" description="Basic and acidic residues" evidence="1">
    <location>
        <begin position="105"/>
        <end position="122"/>
    </location>
</feature>
<name>A0A1I7HYG1_9GAMM</name>
<dbReference type="EMBL" id="FPBP01000005">
    <property type="protein sequence ID" value="SFU65762.1"/>
    <property type="molecule type" value="Genomic_DNA"/>
</dbReference>
<dbReference type="RefSeq" id="WP_089795161.1">
    <property type="nucleotide sequence ID" value="NZ_FPBP01000005.1"/>
</dbReference>